<gene>
    <name evidence="1" type="ORF">CCAL12919_06415</name>
</gene>
<sequence length="587" mass="67156">MGDIIKIFSDIGSVYEEDEKRIKNRAYEYDEIKCYLCDIDTKNIIPSTNIPKDELIITRFGIGANSGNLFPNYQFISKDVSKDEAKFIKGVLKSVKNLMSYFSPSDIENNEILKRSSELNEGFFDDIITNIKALDEHKAKDKKVATFFCLSYNEKPISSYFKEIFDKHIDKKEVSKIYGYDILTNKKGVGADANLAFCSVNELPENLKSVKSKLLPLNESSANRIRIGFLATDKELSHNFYGVKMAILPTLLSNDQSLFKEIIQILKEAKKNDVEELAQAEEIAIDVALEYVAKREKDLPVLNTILFYAKNNAAIDVLLQIDDVLPSYISKISNAMGSRNIKAFKRKDIKDNDEAIYLQNLFENSLEIMKFLLSQNKVDLDTMIQRYAELIYYGNINKKYRFAIDWGKYFNGYYPQRSIESISKYQELFNEIDILNKKLTLQKECDLQNLKDKKELIRSLIQGSEFINNDSVLQGAYLLGMLSSALMKWQYAVSESASFARWLNNNGAITKDSLERIWTKCYATKGKLENISKHPNLSINQTMELAEEILPSVFLSKDVAKSSHITLAFAMGGNDYNKFIKDEKKGE</sequence>
<organism evidence="1 2">
    <name type="scientific">Campylobacter californiensis</name>
    <dbReference type="NCBI Taxonomy" id="1032243"/>
    <lineage>
        <taxon>Bacteria</taxon>
        <taxon>Pseudomonadati</taxon>
        <taxon>Campylobacterota</taxon>
        <taxon>Epsilonproteobacteria</taxon>
        <taxon>Campylobacterales</taxon>
        <taxon>Campylobacteraceae</taxon>
        <taxon>Campylobacter</taxon>
    </lineage>
</organism>
<proteinExistence type="predicted"/>
<evidence type="ECO:0000313" key="2">
    <source>
        <dbReference type="Proteomes" id="UP001318760"/>
    </source>
</evidence>
<accession>A0ABD4JJD9</accession>
<dbReference type="RefSeq" id="WP_336613491.1">
    <property type="nucleotide sequence ID" value="NZ_JADBHS010000011.1"/>
</dbReference>
<comment type="caution">
    <text evidence="1">The sequence shown here is derived from an EMBL/GenBank/DDBJ whole genome shotgun (WGS) entry which is preliminary data.</text>
</comment>
<protein>
    <submittedName>
        <fullName evidence="1">CRISPR-associated protein</fullName>
    </submittedName>
</protein>
<dbReference type="EMBL" id="JADBHS010000011">
    <property type="protein sequence ID" value="MBE2986757.1"/>
    <property type="molecule type" value="Genomic_DNA"/>
</dbReference>
<name>A0ABD4JJD9_9BACT</name>
<dbReference type="Pfam" id="PF09484">
    <property type="entry name" value="Cas_TM1802"/>
    <property type="match status" value="1"/>
</dbReference>
<reference evidence="1 2" key="1">
    <citation type="submission" date="2020-10" db="EMBL/GenBank/DDBJ databases">
        <title>Campylobacter californiensis sp. nov. isolated from cattle and feral swine in California.</title>
        <authorList>
            <person name="Miller W.G."/>
        </authorList>
    </citation>
    <scope>NUCLEOTIDE SEQUENCE [LARGE SCALE GENOMIC DNA]</scope>
    <source>
        <strain evidence="1 2">RM12919</strain>
    </source>
</reference>
<evidence type="ECO:0000313" key="1">
    <source>
        <dbReference type="EMBL" id="MBE2986757.1"/>
    </source>
</evidence>
<dbReference type="Proteomes" id="UP001318760">
    <property type="component" value="Unassembled WGS sequence"/>
</dbReference>
<dbReference type="AlphaFoldDB" id="A0ABD4JJD9"/>
<dbReference type="InterPro" id="IPR013389">
    <property type="entry name" value="CRISPR-assoc_prot_Cas8b"/>
</dbReference>